<dbReference type="PANTHER" id="PTHR21719">
    <property type="entry name" value="FI06402P-RELATED"/>
    <property type="match status" value="1"/>
</dbReference>
<sequence length="826" mass="96484">MRDSDRLLCITMNVKMMLLLATVIGILAVDLEAKYHRDNTGLRHHRHQHDSRKNHEIAERRWDDLEYDDSGYTADKDDDSYEVDHYRNTYERNYRGRQKDYYNRFEARYSPRNHHHRNRWYQEDKRYRNSYLTSRRNHRNHPGRDRKYYHGYRNHDEYDDDFDGYDRARYDDDEYDTDVDESRDDYYTGRRSYDRNFRKHKFGYDSNDPKGRRKDWYHRMNSDDDDEADDSNGRRKSTGSRRGGKRTRVPDDDEKKGRELGDRRISVNSNDSTDTSDTDIWNYHNYNDNDAEDQDSDEALEEEDSIWKEAESEEDDDFDNDSSKSEAKAPLRTFDDIIKRLTSDDPTTPEPTMKREYRNIEIEKYLKRDAYGNLKYQSTTTVKSSEESSTTTRSPYLTASVSSTGKNASENKTRSPSVVLDHKATNVISAVDSEKTYLKKKSISKMEESQAKTKSLEQEYEDYENGADNEKEEDLMKVGVEEDIGMQADTNVDYSDDDNVEDDDETTPATTSTTSTTTTTTTTTTTPRPSVPRQRYERQGSRAYQAANGPQYNGYKAKSEYPPMSDHSKHKWQFLGTADSVRETRRNMQQYNANGKSAEIHQAIQHAIKVSKEASCQWPRARVIPVHDVYPNPSTTYSPHCAILHRCSDDTGCCRSEALTCVPKHSHRVELYFYTTNIGRENVVKKLSFYNHTECECREKSEYEGTNDKSSETSFWKQSTSAPPQNIRRPPQRKPCRCPSEFTPRITPEGECLCNCFKNDQNCISTRRGKSYFSLRDRLCVQNKECAPPVCEFGEYMSRQGKCPLKKDIFDAVANYHANLSPRHRS</sequence>
<dbReference type="AlphaFoldDB" id="A0AAJ7BZW8"/>
<feature type="compositionally biased region" description="Basic and acidic residues" evidence="2">
    <location>
        <begin position="142"/>
        <end position="153"/>
    </location>
</feature>
<dbReference type="GeneID" id="107269363"/>
<keyword evidence="4" id="KW-1185">Reference proteome</keyword>
<dbReference type="PANTHER" id="PTHR21719:SF1">
    <property type="entry name" value="FI06402P-RELATED"/>
    <property type="match status" value="1"/>
</dbReference>
<feature type="compositionally biased region" description="Low complexity" evidence="2">
    <location>
        <begin position="268"/>
        <end position="279"/>
    </location>
</feature>
<dbReference type="Gene3D" id="2.10.90.10">
    <property type="entry name" value="Cystine-knot cytokines"/>
    <property type="match status" value="1"/>
</dbReference>
<evidence type="ECO:0000259" key="3">
    <source>
        <dbReference type="PROSITE" id="PS50278"/>
    </source>
</evidence>
<dbReference type="SUPFAM" id="SSF57501">
    <property type="entry name" value="Cystine-knot cytokines"/>
    <property type="match status" value="1"/>
</dbReference>
<dbReference type="Pfam" id="PF00341">
    <property type="entry name" value="PDGF"/>
    <property type="match status" value="1"/>
</dbReference>
<dbReference type="GO" id="GO:0008083">
    <property type="term" value="F:growth factor activity"/>
    <property type="evidence" value="ECO:0007669"/>
    <property type="project" value="UniProtKB-KW"/>
</dbReference>
<dbReference type="GO" id="GO:0035099">
    <property type="term" value="P:hemocyte migration"/>
    <property type="evidence" value="ECO:0007669"/>
    <property type="project" value="TreeGrafter"/>
</dbReference>
<feature type="compositionally biased region" description="Polar residues" evidence="2">
    <location>
        <begin position="712"/>
        <end position="724"/>
    </location>
</feature>
<dbReference type="GO" id="GO:0016020">
    <property type="term" value="C:membrane"/>
    <property type="evidence" value="ECO:0007669"/>
    <property type="project" value="InterPro"/>
</dbReference>
<dbReference type="InterPro" id="IPR000072">
    <property type="entry name" value="PDGF/VEGF_dom"/>
</dbReference>
<gene>
    <name evidence="5" type="primary">LOC107269363</name>
</gene>
<dbReference type="SMART" id="SM00141">
    <property type="entry name" value="PDGF"/>
    <property type="match status" value="1"/>
</dbReference>
<evidence type="ECO:0000313" key="5">
    <source>
        <dbReference type="RefSeq" id="XP_015598603.1"/>
    </source>
</evidence>
<feature type="compositionally biased region" description="Basic residues" evidence="2">
    <location>
        <begin position="234"/>
        <end position="247"/>
    </location>
</feature>
<name>A0AAJ7BZW8_CEPCN</name>
<protein>
    <submittedName>
        <fullName evidence="5">Dentin sialophosphoprotein</fullName>
    </submittedName>
</protein>
<comment type="similarity">
    <text evidence="1">Belongs to the PDGF/VEGF growth factor family.</text>
</comment>
<feature type="compositionally biased region" description="Acidic residues" evidence="2">
    <location>
        <begin position="311"/>
        <end position="320"/>
    </location>
</feature>
<feature type="compositionally biased region" description="Low complexity" evidence="2">
    <location>
        <begin position="378"/>
        <end position="394"/>
    </location>
</feature>
<feature type="region of interest" description="Disordered" evidence="2">
    <location>
        <begin position="430"/>
        <end position="554"/>
    </location>
</feature>
<keyword evidence="1" id="KW-0339">Growth factor</keyword>
<feature type="compositionally biased region" description="Basic and acidic residues" evidence="2">
    <location>
        <begin position="321"/>
        <end position="343"/>
    </location>
</feature>
<feature type="compositionally biased region" description="Low complexity" evidence="2">
    <location>
        <begin position="507"/>
        <end position="527"/>
    </location>
</feature>
<feature type="compositionally biased region" description="Acidic residues" evidence="2">
    <location>
        <begin position="289"/>
        <end position="304"/>
    </location>
</feature>
<feature type="region of interest" description="Disordered" evidence="2">
    <location>
        <begin position="199"/>
        <end position="356"/>
    </location>
</feature>
<dbReference type="Proteomes" id="UP000694920">
    <property type="component" value="Unplaced"/>
</dbReference>
<evidence type="ECO:0000256" key="2">
    <source>
        <dbReference type="SAM" id="MobiDB-lite"/>
    </source>
</evidence>
<proteinExistence type="inferred from homology"/>
<dbReference type="PROSITE" id="PS50278">
    <property type="entry name" value="PDGF_2"/>
    <property type="match status" value="1"/>
</dbReference>
<feature type="compositionally biased region" description="Acidic residues" evidence="2">
    <location>
        <begin position="458"/>
        <end position="473"/>
    </location>
</feature>
<evidence type="ECO:0000256" key="1">
    <source>
        <dbReference type="RuleBase" id="RU003818"/>
    </source>
</evidence>
<feature type="compositionally biased region" description="Basic and acidic residues" evidence="2">
    <location>
        <begin position="444"/>
        <end position="457"/>
    </location>
</feature>
<organism evidence="4 5">
    <name type="scientific">Cephus cinctus</name>
    <name type="common">Wheat stem sawfly</name>
    <dbReference type="NCBI Taxonomy" id="211228"/>
    <lineage>
        <taxon>Eukaryota</taxon>
        <taxon>Metazoa</taxon>
        <taxon>Ecdysozoa</taxon>
        <taxon>Arthropoda</taxon>
        <taxon>Hexapoda</taxon>
        <taxon>Insecta</taxon>
        <taxon>Pterygota</taxon>
        <taxon>Neoptera</taxon>
        <taxon>Endopterygota</taxon>
        <taxon>Hymenoptera</taxon>
        <taxon>Cephoidea</taxon>
        <taxon>Cephidae</taxon>
        <taxon>Cephus</taxon>
    </lineage>
</organism>
<dbReference type="InterPro" id="IPR029034">
    <property type="entry name" value="Cystine-knot_cytokine"/>
</dbReference>
<dbReference type="KEGG" id="ccin:107269363"/>
<feature type="region of interest" description="Disordered" evidence="2">
    <location>
        <begin position="704"/>
        <end position="736"/>
    </location>
</feature>
<feature type="compositionally biased region" description="Acidic residues" evidence="2">
    <location>
        <begin position="494"/>
        <end position="506"/>
    </location>
</feature>
<feature type="region of interest" description="Disordered" evidence="2">
    <location>
        <begin position="132"/>
        <end position="153"/>
    </location>
</feature>
<feature type="compositionally biased region" description="Basic and acidic residues" evidence="2">
    <location>
        <begin position="248"/>
        <end position="265"/>
    </location>
</feature>
<feature type="compositionally biased region" description="Polar residues" evidence="2">
    <location>
        <begin position="395"/>
        <end position="416"/>
    </location>
</feature>
<feature type="region of interest" description="Disordered" evidence="2">
    <location>
        <begin position="377"/>
        <end position="418"/>
    </location>
</feature>
<dbReference type="RefSeq" id="XP_015598603.1">
    <property type="nucleotide sequence ID" value="XM_015743117.2"/>
</dbReference>
<evidence type="ECO:0000313" key="4">
    <source>
        <dbReference type="Proteomes" id="UP000694920"/>
    </source>
</evidence>
<reference evidence="5" key="1">
    <citation type="submission" date="2025-08" db="UniProtKB">
        <authorList>
            <consortium name="RefSeq"/>
        </authorList>
    </citation>
    <scope>IDENTIFICATION</scope>
</reference>
<accession>A0AAJ7BZW8</accession>
<feature type="domain" description="Platelet-derived growth factor (PDGF) family profile" evidence="3">
    <location>
        <begin position="603"/>
        <end position="702"/>
    </location>
</feature>